<dbReference type="InterPro" id="IPR050679">
    <property type="entry name" value="Bact_HTH_transcr_reg"/>
</dbReference>
<evidence type="ECO:0000313" key="7">
    <source>
        <dbReference type="EMBL" id="XCJ15656.1"/>
    </source>
</evidence>
<dbReference type="InterPro" id="IPR012770">
    <property type="entry name" value="TreR"/>
</dbReference>
<keyword evidence="3" id="KW-0238">DNA-binding</keyword>
<dbReference type="SUPFAM" id="SSF46785">
    <property type="entry name" value="Winged helix' DNA-binding domain"/>
    <property type="match status" value="1"/>
</dbReference>
<sequence>MGRKKFTNIYESLTGQIRHKKIAAGDLLPSENQLCQIYHASRETVRKALSLLQANGYIQKIQGKGSVVLDVSRFNFPVSGLTSFYELSHHSKEQWQTEVHRLVLNRPSPSLMQLMNLEPDQYVWELVRTRAAEGERVILDKDFLIRDVVPVLTEDKCEQSLYHYIENELGLAIGFAKKEITVEPATEEDHKYLDLGDRNKVVVVRSLVFLDDTRLFQYTESRHRDDKFRFVDFARREHR</sequence>
<dbReference type="GO" id="GO:0003677">
    <property type="term" value="F:DNA binding"/>
    <property type="evidence" value="ECO:0007669"/>
    <property type="project" value="UniProtKB-UniRule"/>
</dbReference>
<dbReference type="InterPro" id="IPR036388">
    <property type="entry name" value="WH-like_DNA-bd_sf"/>
</dbReference>
<keyword evidence="4" id="KW-0804">Transcription</keyword>
<dbReference type="Gene3D" id="3.40.1410.10">
    <property type="entry name" value="Chorismate lyase-like"/>
    <property type="match status" value="1"/>
</dbReference>
<dbReference type="CDD" id="cd07377">
    <property type="entry name" value="WHTH_GntR"/>
    <property type="match status" value="1"/>
</dbReference>
<gene>
    <name evidence="7" type="primary">treR</name>
    <name evidence="7" type="ORF">ABNN70_07880</name>
</gene>
<feature type="domain" description="HTH gntR-type" evidence="6">
    <location>
        <begin position="3"/>
        <end position="71"/>
    </location>
</feature>
<dbReference type="Gene3D" id="1.10.10.10">
    <property type="entry name" value="Winged helix-like DNA-binding domain superfamily/Winged helix DNA-binding domain"/>
    <property type="match status" value="1"/>
</dbReference>
<dbReference type="PRINTS" id="PR00035">
    <property type="entry name" value="HTHGNTR"/>
</dbReference>
<dbReference type="InterPro" id="IPR011663">
    <property type="entry name" value="UTRA"/>
</dbReference>
<accession>A0AAU8IC20</accession>
<protein>
    <recommendedName>
        <fullName evidence="5">Trehalose operon repressor</fullName>
    </recommendedName>
</protein>
<dbReference type="InterPro" id="IPR036390">
    <property type="entry name" value="WH_DNA-bd_sf"/>
</dbReference>
<dbReference type="SUPFAM" id="SSF64288">
    <property type="entry name" value="Chorismate lyase-like"/>
    <property type="match status" value="1"/>
</dbReference>
<evidence type="ECO:0000256" key="2">
    <source>
        <dbReference type="ARBA" id="ARBA00023015"/>
    </source>
</evidence>
<dbReference type="PANTHER" id="PTHR44846:SF12">
    <property type="entry name" value="HTH-TYPE TRANSCRIPTIONAL REGULATOR TRER"/>
    <property type="match status" value="1"/>
</dbReference>
<evidence type="ECO:0000256" key="1">
    <source>
        <dbReference type="ARBA" id="ARBA00022491"/>
    </source>
</evidence>
<dbReference type="SMART" id="SM00345">
    <property type="entry name" value="HTH_GNTR"/>
    <property type="match status" value="1"/>
</dbReference>
<dbReference type="PANTHER" id="PTHR44846">
    <property type="entry name" value="MANNOSYL-D-GLYCERATE TRANSPORT/METABOLISM SYSTEM REPRESSOR MNGR-RELATED"/>
    <property type="match status" value="1"/>
</dbReference>
<dbReference type="GO" id="GO:0045892">
    <property type="term" value="P:negative regulation of DNA-templated transcription"/>
    <property type="evidence" value="ECO:0007669"/>
    <property type="project" value="TreeGrafter"/>
</dbReference>
<dbReference type="InterPro" id="IPR000524">
    <property type="entry name" value="Tscrpt_reg_HTH_GntR"/>
</dbReference>
<evidence type="ECO:0000256" key="3">
    <source>
        <dbReference type="ARBA" id="ARBA00023125"/>
    </source>
</evidence>
<dbReference type="AlphaFoldDB" id="A0AAU8IC20"/>
<dbReference type="SMART" id="SM00866">
    <property type="entry name" value="UTRA"/>
    <property type="match status" value="1"/>
</dbReference>
<reference evidence="7" key="1">
    <citation type="submission" date="2024-06" db="EMBL/GenBank/DDBJ databases">
        <authorList>
            <person name="Fan A."/>
            <person name="Zhang F.Y."/>
            <person name="Zhang L."/>
        </authorList>
    </citation>
    <scope>NUCLEOTIDE SEQUENCE</scope>
    <source>
        <strain evidence="7">Y61</strain>
    </source>
</reference>
<dbReference type="EMBL" id="CP159510">
    <property type="protein sequence ID" value="XCJ15656.1"/>
    <property type="molecule type" value="Genomic_DNA"/>
</dbReference>
<dbReference type="FunFam" id="3.40.1410.10:FF:000008">
    <property type="entry name" value="Transcriptional regulator, GntR family"/>
    <property type="match status" value="1"/>
</dbReference>
<evidence type="ECO:0000256" key="4">
    <source>
        <dbReference type="ARBA" id="ARBA00023163"/>
    </source>
</evidence>
<keyword evidence="2" id="KW-0805">Transcription regulation</keyword>
<dbReference type="PROSITE" id="PS50949">
    <property type="entry name" value="HTH_GNTR"/>
    <property type="match status" value="1"/>
</dbReference>
<dbReference type="GO" id="GO:0003700">
    <property type="term" value="F:DNA-binding transcription factor activity"/>
    <property type="evidence" value="ECO:0007669"/>
    <property type="project" value="UniProtKB-UniRule"/>
</dbReference>
<proteinExistence type="predicted"/>
<name>A0AAU8IC20_9BACL</name>
<dbReference type="NCBIfam" id="TIGR02404">
    <property type="entry name" value="trehalos_R_Bsub"/>
    <property type="match status" value="1"/>
</dbReference>
<organism evidence="7">
    <name type="scientific">Sporolactobacillus sp. Y61</name>
    <dbReference type="NCBI Taxonomy" id="3160863"/>
    <lineage>
        <taxon>Bacteria</taxon>
        <taxon>Bacillati</taxon>
        <taxon>Bacillota</taxon>
        <taxon>Bacilli</taxon>
        <taxon>Bacillales</taxon>
        <taxon>Sporolactobacillaceae</taxon>
        <taxon>Sporolactobacillus</taxon>
    </lineage>
</organism>
<dbReference type="Pfam" id="PF07702">
    <property type="entry name" value="UTRA"/>
    <property type="match status" value="1"/>
</dbReference>
<keyword evidence="1" id="KW-0678">Repressor</keyword>
<dbReference type="RefSeq" id="WP_353947469.1">
    <property type="nucleotide sequence ID" value="NZ_CP159510.1"/>
</dbReference>
<evidence type="ECO:0000259" key="6">
    <source>
        <dbReference type="PROSITE" id="PS50949"/>
    </source>
</evidence>
<dbReference type="InterPro" id="IPR028978">
    <property type="entry name" value="Chorismate_lyase_/UTRA_dom_sf"/>
</dbReference>
<evidence type="ECO:0000256" key="5">
    <source>
        <dbReference type="NCBIfam" id="TIGR02404"/>
    </source>
</evidence>
<dbReference type="Pfam" id="PF00392">
    <property type="entry name" value="GntR"/>
    <property type="match status" value="1"/>
</dbReference>